<dbReference type="EMBL" id="RDQH01000330">
    <property type="protein sequence ID" value="RXI01919.1"/>
    <property type="molecule type" value="Genomic_DNA"/>
</dbReference>
<keyword evidence="1" id="KW-0479">Metal-binding</keyword>
<dbReference type="InterPro" id="IPR050231">
    <property type="entry name" value="Iron_ascorbate_oxido_reductase"/>
</dbReference>
<evidence type="ECO:0000259" key="4">
    <source>
        <dbReference type="Pfam" id="PF14226"/>
    </source>
</evidence>
<evidence type="ECO:0000256" key="1">
    <source>
        <dbReference type="ARBA" id="ARBA00022723"/>
    </source>
</evidence>
<dbReference type="InterPro" id="IPR026992">
    <property type="entry name" value="DIOX_N"/>
</dbReference>
<evidence type="ECO:0000259" key="3">
    <source>
        <dbReference type="Pfam" id="PF03171"/>
    </source>
</evidence>
<dbReference type="Gene3D" id="2.60.120.330">
    <property type="entry name" value="B-lactam Antibiotic, Isopenicillin N Synthase, Chain"/>
    <property type="match status" value="1"/>
</dbReference>
<evidence type="ECO:0008006" key="7">
    <source>
        <dbReference type="Google" id="ProtNLM"/>
    </source>
</evidence>
<reference evidence="5 6" key="1">
    <citation type="submission" date="2018-10" db="EMBL/GenBank/DDBJ databases">
        <title>A high-quality apple genome assembly.</title>
        <authorList>
            <person name="Hu J."/>
        </authorList>
    </citation>
    <scope>NUCLEOTIDE SEQUENCE [LARGE SCALE GENOMIC DNA]</scope>
    <source>
        <strain evidence="6">cv. HFTH1</strain>
        <tissue evidence="5">Young leaf</tissue>
    </source>
</reference>
<dbReference type="PANTHER" id="PTHR47990">
    <property type="entry name" value="2-OXOGLUTARATE (2OG) AND FE(II)-DEPENDENT OXYGENASE SUPERFAMILY PROTEIN-RELATED"/>
    <property type="match status" value="1"/>
</dbReference>
<gene>
    <name evidence="5" type="ORF">DVH24_015268</name>
</gene>
<dbReference type="InterPro" id="IPR044861">
    <property type="entry name" value="IPNS-like_FE2OG_OXY"/>
</dbReference>
<dbReference type="GO" id="GO:0046872">
    <property type="term" value="F:metal ion binding"/>
    <property type="evidence" value="ECO:0007669"/>
    <property type="project" value="UniProtKB-KW"/>
</dbReference>
<dbReference type="Pfam" id="PF03171">
    <property type="entry name" value="2OG-FeII_Oxy"/>
    <property type="match status" value="1"/>
</dbReference>
<sequence>MGSDSETVSLKIPIIDFTYSGSGTTPDQVRHALEEYGCFVAAYDRVPAQLVDKVMAQSKDLFDLPTETKLSHTCDDVLRGYIGPSPRLPYSETFAISHATSFQDVQNFMNLVWPAGKDNFCETTHSYVKLIEELGERVMRLLFESYGVAAKHYESFAAFNDHIFRLIKYREMKDMDITGTSVWFPSHTDASFISILFQHQIGGLEIESKDGTFVGIDASPCHFIVFAGDMLQVSMS</sequence>
<dbReference type="SUPFAM" id="SSF51197">
    <property type="entry name" value="Clavaminate synthase-like"/>
    <property type="match status" value="1"/>
</dbReference>
<evidence type="ECO:0000313" key="5">
    <source>
        <dbReference type="EMBL" id="RXI01919.1"/>
    </source>
</evidence>
<name>A0A498K172_MALDO</name>
<feature type="domain" description="Isopenicillin N synthase-like Fe(2+) 2OG dioxygenase" evidence="3">
    <location>
        <begin position="161"/>
        <end position="234"/>
    </location>
</feature>
<keyword evidence="6" id="KW-1185">Reference proteome</keyword>
<dbReference type="InterPro" id="IPR027443">
    <property type="entry name" value="IPNS-like_sf"/>
</dbReference>
<dbReference type="Proteomes" id="UP000290289">
    <property type="component" value="Chromosome 4"/>
</dbReference>
<comment type="caution">
    <text evidence="5">The sequence shown here is derived from an EMBL/GenBank/DDBJ whole genome shotgun (WGS) entry which is preliminary data.</text>
</comment>
<keyword evidence="2" id="KW-0408">Iron</keyword>
<proteinExistence type="predicted"/>
<evidence type="ECO:0000313" key="6">
    <source>
        <dbReference type="Proteomes" id="UP000290289"/>
    </source>
</evidence>
<dbReference type="Pfam" id="PF14226">
    <property type="entry name" value="DIOX_N"/>
    <property type="match status" value="1"/>
</dbReference>
<feature type="domain" description="Non-haem dioxygenase N-terminal" evidence="4">
    <location>
        <begin position="12"/>
        <end position="99"/>
    </location>
</feature>
<evidence type="ECO:0000256" key="2">
    <source>
        <dbReference type="ARBA" id="ARBA00023004"/>
    </source>
</evidence>
<protein>
    <recommendedName>
        <fullName evidence="7">Non-haem dioxygenase N-terminal domain-containing protein</fullName>
    </recommendedName>
</protein>
<dbReference type="STRING" id="3750.A0A498K172"/>
<organism evidence="5 6">
    <name type="scientific">Malus domestica</name>
    <name type="common">Apple</name>
    <name type="synonym">Pyrus malus</name>
    <dbReference type="NCBI Taxonomy" id="3750"/>
    <lineage>
        <taxon>Eukaryota</taxon>
        <taxon>Viridiplantae</taxon>
        <taxon>Streptophyta</taxon>
        <taxon>Embryophyta</taxon>
        <taxon>Tracheophyta</taxon>
        <taxon>Spermatophyta</taxon>
        <taxon>Magnoliopsida</taxon>
        <taxon>eudicotyledons</taxon>
        <taxon>Gunneridae</taxon>
        <taxon>Pentapetalae</taxon>
        <taxon>rosids</taxon>
        <taxon>fabids</taxon>
        <taxon>Rosales</taxon>
        <taxon>Rosaceae</taxon>
        <taxon>Amygdaloideae</taxon>
        <taxon>Maleae</taxon>
        <taxon>Malus</taxon>
    </lineage>
</organism>
<dbReference type="AlphaFoldDB" id="A0A498K172"/>
<accession>A0A498K172</accession>